<name>A0A816FKP9_ADIRI</name>
<evidence type="ECO:0000313" key="2">
    <source>
        <dbReference type="Proteomes" id="UP000663828"/>
    </source>
</evidence>
<dbReference type="Proteomes" id="UP000663828">
    <property type="component" value="Unassembled WGS sequence"/>
</dbReference>
<feature type="non-terminal residue" evidence="1">
    <location>
        <position position="1"/>
    </location>
</feature>
<dbReference type="AlphaFoldDB" id="A0A816FKP9"/>
<keyword evidence="2" id="KW-1185">Reference proteome</keyword>
<protein>
    <submittedName>
        <fullName evidence="1">Uncharacterized protein</fullName>
    </submittedName>
</protein>
<proteinExistence type="predicted"/>
<organism evidence="1 2">
    <name type="scientific">Adineta ricciae</name>
    <name type="common">Rotifer</name>
    <dbReference type="NCBI Taxonomy" id="249248"/>
    <lineage>
        <taxon>Eukaryota</taxon>
        <taxon>Metazoa</taxon>
        <taxon>Spiralia</taxon>
        <taxon>Gnathifera</taxon>
        <taxon>Rotifera</taxon>
        <taxon>Eurotatoria</taxon>
        <taxon>Bdelloidea</taxon>
        <taxon>Adinetida</taxon>
        <taxon>Adinetidae</taxon>
        <taxon>Adineta</taxon>
    </lineage>
</organism>
<sequence length="43" mass="4743">RESATERSMAAVCGPMIRGLMDPLMSYSGGLRNVKQIQHSILH</sequence>
<reference evidence="1" key="1">
    <citation type="submission" date="2021-02" db="EMBL/GenBank/DDBJ databases">
        <authorList>
            <person name="Nowell W R."/>
        </authorList>
    </citation>
    <scope>NUCLEOTIDE SEQUENCE</scope>
</reference>
<dbReference type="EMBL" id="CAJNOR010011646">
    <property type="protein sequence ID" value="CAF1662767.1"/>
    <property type="molecule type" value="Genomic_DNA"/>
</dbReference>
<accession>A0A816FKP9</accession>
<comment type="caution">
    <text evidence="1">The sequence shown here is derived from an EMBL/GenBank/DDBJ whole genome shotgun (WGS) entry which is preliminary data.</text>
</comment>
<evidence type="ECO:0000313" key="1">
    <source>
        <dbReference type="EMBL" id="CAF1662767.1"/>
    </source>
</evidence>
<gene>
    <name evidence="1" type="ORF">XAT740_LOCUS57202</name>
</gene>